<proteinExistence type="predicted"/>
<feature type="domain" description="Reverse transcriptase" evidence="5">
    <location>
        <begin position="631"/>
        <end position="845"/>
    </location>
</feature>
<dbReference type="InterPro" id="IPR041588">
    <property type="entry name" value="Integrase_H2C2"/>
</dbReference>
<dbReference type="PANTHER" id="PTHR47331:SF5">
    <property type="entry name" value="RIBONUCLEASE H"/>
    <property type="match status" value="1"/>
</dbReference>
<keyword evidence="1" id="KW-0862">Zinc</keyword>
<dbReference type="Pfam" id="PF18701">
    <property type="entry name" value="DUF5641"/>
    <property type="match status" value="1"/>
</dbReference>
<dbReference type="InterPro" id="IPR008042">
    <property type="entry name" value="Retrotrans_Pao"/>
</dbReference>
<dbReference type="GO" id="GO:0042575">
    <property type="term" value="C:DNA polymerase complex"/>
    <property type="evidence" value="ECO:0007669"/>
    <property type="project" value="UniProtKB-ARBA"/>
</dbReference>
<dbReference type="Gene3D" id="3.30.70.270">
    <property type="match status" value="1"/>
</dbReference>
<evidence type="ECO:0000256" key="1">
    <source>
        <dbReference type="PROSITE-ProRule" id="PRU00047"/>
    </source>
</evidence>
<dbReference type="InterPro" id="IPR043128">
    <property type="entry name" value="Rev_trsase/Diguanyl_cyclase"/>
</dbReference>
<dbReference type="InterPro" id="IPR012337">
    <property type="entry name" value="RNaseH-like_sf"/>
</dbReference>
<evidence type="ECO:0000313" key="7">
    <source>
        <dbReference type="EMBL" id="JAR92704.1"/>
    </source>
</evidence>
<feature type="coiled-coil region" evidence="2">
    <location>
        <begin position="590"/>
        <end position="617"/>
    </location>
</feature>
<keyword evidence="1" id="KW-0863">Zinc-finger</keyword>
<name>A0A147BPM6_IXORI</name>
<dbReference type="GO" id="GO:0008270">
    <property type="term" value="F:zinc ion binding"/>
    <property type="evidence" value="ECO:0007669"/>
    <property type="project" value="UniProtKB-KW"/>
</dbReference>
<accession>A0A147BPM6</accession>
<evidence type="ECO:0000259" key="5">
    <source>
        <dbReference type="PROSITE" id="PS50878"/>
    </source>
</evidence>
<organism evidence="7">
    <name type="scientific">Ixodes ricinus</name>
    <name type="common">Common tick</name>
    <name type="synonym">Acarus ricinus</name>
    <dbReference type="NCBI Taxonomy" id="34613"/>
    <lineage>
        <taxon>Eukaryota</taxon>
        <taxon>Metazoa</taxon>
        <taxon>Ecdysozoa</taxon>
        <taxon>Arthropoda</taxon>
        <taxon>Chelicerata</taxon>
        <taxon>Arachnida</taxon>
        <taxon>Acari</taxon>
        <taxon>Parasitiformes</taxon>
        <taxon>Ixodida</taxon>
        <taxon>Ixodoidea</taxon>
        <taxon>Ixodidae</taxon>
        <taxon>Ixodinae</taxon>
        <taxon>Ixodes</taxon>
    </lineage>
</organism>
<dbReference type="InterPro" id="IPR001584">
    <property type="entry name" value="Integrase_cat-core"/>
</dbReference>
<dbReference type="InterPro" id="IPR036397">
    <property type="entry name" value="RNaseH_sf"/>
</dbReference>
<dbReference type="Pfam" id="PF05380">
    <property type="entry name" value="Peptidase_A17"/>
    <property type="match status" value="1"/>
</dbReference>
<feature type="non-terminal residue" evidence="7">
    <location>
        <position position="1"/>
    </location>
</feature>
<protein>
    <submittedName>
        <fullName evidence="7">Putative transposable element</fullName>
    </submittedName>
</protein>
<evidence type="ECO:0000256" key="3">
    <source>
        <dbReference type="SAM" id="MobiDB-lite"/>
    </source>
</evidence>
<evidence type="ECO:0000256" key="2">
    <source>
        <dbReference type="SAM" id="Coils"/>
    </source>
</evidence>
<reference evidence="7" key="1">
    <citation type="journal article" date="2018" name="PLoS Negl. Trop. Dis.">
        <title>Sialome diversity of ticks revealed by RNAseq of single tick salivary glands.</title>
        <authorList>
            <person name="Perner J."/>
            <person name="Kropackova S."/>
            <person name="Kopacek P."/>
            <person name="Ribeiro J.M."/>
        </authorList>
    </citation>
    <scope>NUCLEOTIDE SEQUENCE</scope>
    <source>
        <strain evidence="7">Siblings of single egg batch collected in Ceske Budejovice</strain>
        <tissue evidence="7">Salivary glands</tissue>
    </source>
</reference>
<dbReference type="Gene3D" id="3.10.10.10">
    <property type="entry name" value="HIV Type 1 Reverse Transcriptase, subunit A, domain 1"/>
    <property type="match status" value="1"/>
</dbReference>
<dbReference type="GO" id="GO:0071897">
    <property type="term" value="P:DNA biosynthetic process"/>
    <property type="evidence" value="ECO:0007669"/>
    <property type="project" value="UniProtKB-ARBA"/>
</dbReference>
<keyword evidence="2" id="KW-0175">Coiled coil</keyword>
<dbReference type="InterPro" id="IPR005312">
    <property type="entry name" value="DUF1759"/>
</dbReference>
<dbReference type="InterPro" id="IPR040676">
    <property type="entry name" value="DUF5641"/>
</dbReference>
<feature type="region of interest" description="Disordered" evidence="3">
    <location>
        <begin position="183"/>
        <end position="210"/>
    </location>
</feature>
<dbReference type="Pfam" id="PF17921">
    <property type="entry name" value="Integrase_H2C2"/>
    <property type="match status" value="1"/>
</dbReference>
<dbReference type="Pfam" id="PF00078">
    <property type="entry name" value="RVT_1"/>
    <property type="match status" value="1"/>
</dbReference>
<dbReference type="GO" id="GO:0015074">
    <property type="term" value="P:DNA integration"/>
    <property type="evidence" value="ECO:0007669"/>
    <property type="project" value="InterPro"/>
</dbReference>
<evidence type="ECO:0000259" key="6">
    <source>
        <dbReference type="PROSITE" id="PS50994"/>
    </source>
</evidence>
<feature type="domain" description="CCHC-type" evidence="4">
    <location>
        <begin position="262"/>
        <end position="277"/>
    </location>
</feature>
<sequence>AVKLPKLEISKFGGELREWQGFWSQFDSTINANLTLSEVDKFKYLNSYLTGKAAVAVAGLDLTAENYKVALELLTRRFGQKDLIIEDNMARLMAVRPVYDSRNVSGLGALFDQIETGVRSLEALGINDSTYGVLLLTVLRKAIPADMGLEYSRKITAQSPNQKNGLRDFLDFLKCEVESRERMHPVEAKKDRQPGEPAHDAKRDGKREYRARPISSAAALNAVTGGGDRRCVFCASGGHDSDGCAAQMSVSDRKEILKRENRCFRCAKYGHRSRDCRTSKWLKCGRCAGRHLTSMCDPNLMSTRGSPKEDSTVTGVKEIHGQQVLQSSLGVRDRRFGGEKTQVLLQTAQAWAEGLQRRTLVRLLLDGGSQRTFIQRGVSEKLQLKVLGEEELRIFTFGDNAAAKHTKCRRVELWLRSQYNRQEVRVEALEVPCICADIMTAPSESAVAHMMKEGMNIADASRGAHTEDGISLLIGADYYWAIVTGSVKRLSPTLMAVDTTFGWTLQGQAGTTRSTAICSSAANVMRVVVTDETDKEISAQLRSFWELEHLGIIDIQATTCHQDAVLQHHKKTTKFEDGRYQVALPWKPAAEKLTDNLESATRRLRSQTNRLQRNEQLIKEYDACIRDYVAKGYAEPVEESNPPKGPVYYMPHQAVVRHESQTTKMRVVFDASSSLAGRLSLNDVLESGPNLNPELIDLLIGFRTHNIAVIADIEKAFLQVSLTEEDRDAVRFLWYEKIPKNGEERPSIIAYRMTRIPFGVTSSPFLLAATLRQHLESVQEQYPTTAEILRNNLYVDDLVTGADSLKEVRVLCEKATELLDQAGMKLHKWMSNNLELAETLRGNETKRVYADLGRTTAGKVLGVGWNPETDSFEYRIDSLIDFISSRTDSKRFVLQVSARIFDPFGFLAPIITSVKIMFQRLWELGVDWDDPLPEALGAEWDNWCRELLTIGKVSVPRTIMENFRSNKTNKTLHVFCDASPKAYGAVAYVTTKTAAREVHVALIMAKSRVAPLKRLSLPRLELMGALIGARLKRYLTKTLQLGDIPACLWTDSTVALHWIRGSADKWKPFVANRVEEVQRLTDPQEWNHCPGAENPADLLTRGVLPSKLVESALWWNGPKWLQNPESEWPTINEQTPRATEYQEEKKRMAVMMVAAPPTTPLLQLEEHSRLIKVLRLTAWIRRFVHNCKNREARRVGQLTAEELTDAERYWLACTQKEAFRDEITALRAGKELKENSAVSCFGPYLDDDGLLRVGGRLQFSDNNDATKHPIILPSDHAFTALLISREHIRLLHAGVRDTLAQLREVYWIVKGRQAVKKTVHRCLVCRKQSCRPASEPVAPLPADRVKRSEPFAITGVDFAGPLFSREVNGSKKTYVALFTCAVTRAVHLELVSDLSAAAFLLAFKRFVARRGISAVVYSDNALTFKRADKDLKEMFHAIKSPEVQSYFANNGIRWKYIVERAAWWGGFWERLVRSVKVCLRKVLGRSSLTFEELSTVLAEIEAVLNSRPLTFLCPEAGEPEPLSPAHFLVGRKLTCLPPHRLSAEAPTSAASRTRLVRRWKYRSAIVEGFWRRWRREYLLELRSAHLVRPTPSSGINVGDLCLLNEDSLPRHMWRTCRVKETFSGRDGRVRSCRLVLPGGGELRRPIQLLYPLEVGNDELPQ</sequence>
<dbReference type="PROSITE" id="PS50878">
    <property type="entry name" value="RT_POL"/>
    <property type="match status" value="1"/>
</dbReference>
<feature type="domain" description="Integrase catalytic" evidence="6">
    <location>
        <begin position="1346"/>
        <end position="1532"/>
    </location>
</feature>
<dbReference type="PROSITE" id="PS50158">
    <property type="entry name" value="ZF_CCHC"/>
    <property type="match status" value="1"/>
</dbReference>
<dbReference type="SMART" id="SM00343">
    <property type="entry name" value="ZnF_C2HC"/>
    <property type="match status" value="2"/>
</dbReference>
<dbReference type="SUPFAM" id="SSF53098">
    <property type="entry name" value="Ribonuclease H-like"/>
    <property type="match status" value="1"/>
</dbReference>
<dbReference type="InterPro" id="IPR000477">
    <property type="entry name" value="RT_dom"/>
</dbReference>
<dbReference type="GO" id="GO:0003676">
    <property type="term" value="F:nucleic acid binding"/>
    <property type="evidence" value="ECO:0007669"/>
    <property type="project" value="InterPro"/>
</dbReference>
<evidence type="ECO:0000259" key="4">
    <source>
        <dbReference type="PROSITE" id="PS50158"/>
    </source>
</evidence>
<keyword evidence="1" id="KW-0479">Metal-binding</keyword>
<dbReference type="PROSITE" id="PS50994">
    <property type="entry name" value="INTEGRASE"/>
    <property type="match status" value="1"/>
</dbReference>
<dbReference type="InterPro" id="IPR001878">
    <property type="entry name" value="Znf_CCHC"/>
</dbReference>
<dbReference type="CDD" id="cd01644">
    <property type="entry name" value="RT_pepA17"/>
    <property type="match status" value="1"/>
</dbReference>
<dbReference type="InterPro" id="IPR043502">
    <property type="entry name" value="DNA/RNA_pol_sf"/>
</dbReference>
<dbReference type="Gene3D" id="3.30.420.10">
    <property type="entry name" value="Ribonuclease H-like superfamily/Ribonuclease H"/>
    <property type="match status" value="1"/>
</dbReference>
<dbReference type="EMBL" id="GEGO01002700">
    <property type="protein sequence ID" value="JAR92704.1"/>
    <property type="molecule type" value="Transcribed_RNA"/>
</dbReference>
<dbReference type="SUPFAM" id="SSF56672">
    <property type="entry name" value="DNA/RNA polymerases"/>
    <property type="match status" value="1"/>
</dbReference>
<dbReference type="PANTHER" id="PTHR47331">
    <property type="entry name" value="PHD-TYPE DOMAIN-CONTAINING PROTEIN"/>
    <property type="match status" value="1"/>
</dbReference>
<dbReference type="Pfam" id="PF03564">
    <property type="entry name" value="DUF1759"/>
    <property type="match status" value="1"/>
</dbReference>